<reference evidence="4" key="3">
    <citation type="submission" date="2025-09" db="UniProtKB">
        <authorList>
            <consortium name="Ensembl"/>
        </authorList>
    </citation>
    <scope>IDENTIFICATION</scope>
</reference>
<dbReference type="GO" id="GO:0006508">
    <property type="term" value="P:proteolysis"/>
    <property type="evidence" value="ECO:0007669"/>
    <property type="project" value="InterPro"/>
</dbReference>
<accession>A0A8C7R3R9</accession>
<protein>
    <recommendedName>
        <fullName evidence="3">Peptidase S1 domain-containing protein</fullName>
    </recommendedName>
</protein>
<dbReference type="Proteomes" id="UP000694395">
    <property type="component" value="Chromosome 9"/>
</dbReference>
<feature type="transmembrane region" description="Helical" evidence="2">
    <location>
        <begin position="110"/>
        <end position="130"/>
    </location>
</feature>
<evidence type="ECO:0000259" key="3">
    <source>
        <dbReference type="Pfam" id="PF00089"/>
    </source>
</evidence>
<dbReference type="InterPro" id="IPR009003">
    <property type="entry name" value="Peptidase_S1_PA"/>
</dbReference>
<dbReference type="InterPro" id="IPR043504">
    <property type="entry name" value="Peptidase_S1_PA_chymotrypsin"/>
</dbReference>
<dbReference type="Gene3D" id="2.40.10.10">
    <property type="entry name" value="Trypsin-like serine proteases"/>
    <property type="match status" value="1"/>
</dbReference>
<sequence>NPNSAPFTNSGLWFLSSYLVNCGKRPERPSTMMPFDYDDYGGGRFVGGTPIDPSIWPWQVSIMHRPTAADPFQHHCGGAIISQDWILTAAVCVQAPQHRYIPQHILSLPFSYFSSCLFPKLFFALFVAAFQAT</sequence>
<keyword evidence="1" id="KW-1015">Disulfide bond</keyword>
<dbReference type="GO" id="GO:0004252">
    <property type="term" value="F:serine-type endopeptidase activity"/>
    <property type="evidence" value="ECO:0007669"/>
    <property type="project" value="InterPro"/>
</dbReference>
<dbReference type="InterPro" id="IPR001254">
    <property type="entry name" value="Trypsin_dom"/>
</dbReference>
<evidence type="ECO:0000313" key="5">
    <source>
        <dbReference type="Proteomes" id="UP000694395"/>
    </source>
</evidence>
<dbReference type="PANTHER" id="PTHR24252">
    <property type="entry name" value="ACROSIN-RELATED"/>
    <property type="match status" value="1"/>
</dbReference>
<dbReference type="Pfam" id="PF00089">
    <property type="entry name" value="Trypsin"/>
    <property type="match status" value="1"/>
</dbReference>
<keyword evidence="2" id="KW-0472">Membrane</keyword>
<keyword evidence="5" id="KW-1185">Reference proteome</keyword>
<feature type="domain" description="Peptidase S1" evidence="3">
    <location>
        <begin position="46"/>
        <end position="99"/>
    </location>
</feature>
<proteinExistence type="predicted"/>
<evidence type="ECO:0000256" key="2">
    <source>
        <dbReference type="SAM" id="Phobius"/>
    </source>
</evidence>
<reference evidence="4" key="2">
    <citation type="submission" date="2025-08" db="UniProtKB">
        <authorList>
            <consortium name="Ensembl"/>
        </authorList>
    </citation>
    <scope>IDENTIFICATION</scope>
</reference>
<reference evidence="4" key="1">
    <citation type="submission" date="2020-07" db="EMBL/GenBank/DDBJ databases">
        <title>A long reads based de novo assembly of the rainbow trout Arlee double haploid line genome.</title>
        <authorList>
            <person name="Gao G."/>
            <person name="Palti Y."/>
        </authorList>
    </citation>
    <scope>NUCLEOTIDE SEQUENCE [LARGE SCALE GENOMIC DNA]</scope>
</reference>
<keyword evidence="2" id="KW-0812">Transmembrane</keyword>
<keyword evidence="2" id="KW-1133">Transmembrane helix</keyword>
<dbReference type="SUPFAM" id="SSF50494">
    <property type="entry name" value="Trypsin-like serine proteases"/>
    <property type="match status" value="1"/>
</dbReference>
<name>A0A8C7R3R9_ONCMY</name>
<evidence type="ECO:0000256" key="1">
    <source>
        <dbReference type="ARBA" id="ARBA00023157"/>
    </source>
</evidence>
<dbReference type="PANTHER" id="PTHR24252:SF7">
    <property type="entry name" value="HYALIN"/>
    <property type="match status" value="1"/>
</dbReference>
<dbReference type="Ensembl" id="ENSOMYT00000050842.2">
    <property type="protein sequence ID" value="ENSOMYP00000046743.2"/>
    <property type="gene ID" value="ENSOMYG00000021319.2"/>
</dbReference>
<dbReference type="AlphaFoldDB" id="A0A8C7R3R9"/>
<organism evidence="4 5">
    <name type="scientific">Oncorhynchus mykiss</name>
    <name type="common">Rainbow trout</name>
    <name type="synonym">Salmo gairdneri</name>
    <dbReference type="NCBI Taxonomy" id="8022"/>
    <lineage>
        <taxon>Eukaryota</taxon>
        <taxon>Metazoa</taxon>
        <taxon>Chordata</taxon>
        <taxon>Craniata</taxon>
        <taxon>Vertebrata</taxon>
        <taxon>Euteleostomi</taxon>
        <taxon>Actinopterygii</taxon>
        <taxon>Neopterygii</taxon>
        <taxon>Teleostei</taxon>
        <taxon>Protacanthopterygii</taxon>
        <taxon>Salmoniformes</taxon>
        <taxon>Salmonidae</taxon>
        <taxon>Salmoninae</taxon>
        <taxon>Oncorhynchus</taxon>
    </lineage>
</organism>
<evidence type="ECO:0000313" key="4">
    <source>
        <dbReference type="Ensembl" id="ENSOMYP00000046743.2"/>
    </source>
</evidence>